<accession>B0PDN1</accession>
<sequence length="56" mass="6309">MVLPLFHISGPEEFPDKSEEIFVLNPFPQEVHHNMMVEAVKTCLKRQTAPPASPPP</sequence>
<evidence type="ECO:0000313" key="2">
    <source>
        <dbReference type="Proteomes" id="UP000003803"/>
    </source>
</evidence>
<proteinExistence type="predicted"/>
<reference evidence="1" key="2">
    <citation type="submission" date="2013-09" db="EMBL/GenBank/DDBJ databases">
        <title>Draft genome sequence of Anaerotruncus colihominis(DSM 17241).</title>
        <authorList>
            <person name="Sudarsanam P."/>
            <person name="Ley R."/>
            <person name="Guruge J."/>
            <person name="Turnbaugh P.J."/>
            <person name="Mahowald M."/>
            <person name="Liep D."/>
            <person name="Gordon J."/>
        </authorList>
    </citation>
    <scope>NUCLEOTIDE SEQUENCE</scope>
    <source>
        <strain evidence="1">DSM 17241</strain>
    </source>
</reference>
<dbReference type="AlphaFoldDB" id="B0PDN1"/>
<name>B0PDN1_9FIRM</name>
<organism evidence="1 2">
    <name type="scientific">Anaerotruncus colihominis DSM 17241</name>
    <dbReference type="NCBI Taxonomy" id="445972"/>
    <lineage>
        <taxon>Bacteria</taxon>
        <taxon>Bacillati</taxon>
        <taxon>Bacillota</taxon>
        <taxon>Clostridia</taxon>
        <taxon>Eubacteriales</taxon>
        <taxon>Oscillospiraceae</taxon>
        <taxon>Anaerotruncus</taxon>
    </lineage>
</organism>
<keyword evidence="2" id="KW-1185">Reference proteome</keyword>
<dbReference type="HOGENOM" id="CLU_3003914_0_0_9"/>
<dbReference type="EMBL" id="ABGD02000024">
    <property type="protein sequence ID" value="EDS10582.1"/>
    <property type="molecule type" value="Genomic_DNA"/>
</dbReference>
<evidence type="ECO:0000313" key="1">
    <source>
        <dbReference type="EMBL" id="EDS10582.1"/>
    </source>
</evidence>
<comment type="caution">
    <text evidence="1">The sequence shown here is derived from an EMBL/GenBank/DDBJ whole genome shotgun (WGS) entry which is preliminary data.</text>
</comment>
<protein>
    <submittedName>
        <fullName evidence="1">Uncharacterized protein</fullName>
    </submittedName>
</protein>
<gene>
    <name evidence="1" type="ORF">ANACOL_03184</name>
</gene>
<reference evidence="1" key="1">
    <citation type="submission" date="2007-11" db="EMBL/GenBank/DDBJ databases">
        <authorList>
            <person name="Fulton L."/>
            <person name="Clifton S."/>
            <person name="Fulton B."/>
            <person name="Xu J."/>
            <person name="Minx P."/>
            <person name="Pepin K.H."/>
            <person name="Johnson M."/>
            <person name="Thiruvilangam P."/>
            <person name="Bhonagiri V."/>
            <person name="Nash W.E."/>
            <person name="Mardis E.R."/>
            <person name="Wilson R.K."/>
        </authorList>
    </citation>
    <scope>NUCLEOTIDE SEQUENCE [LARGE SCALE GENOMIC DNA]</scope>
    <source>
        <strain evidence="1">DSM 17241</strain>
    </source>
</reference>
<dbReference type="Proteomes" id="UP000003803">
    <property type="component" value="Unassembled WGS sequence"/>
</dbReference>